<evidence type="ECO:0000313" key="2">
    <source>
        <dbReference type="EMBL" id="MBO0613811.1"/>
    </source>
</evidence>
<keyword evidence="3" id="KW-1185">Reference proteome</keyword>
<proteinExistence type="predicted"/>
<dbReference type="PANTHER" id="PTHR33840:SF1">
    <property type="entry name" value="TLE1 PHOSPHOLIPASE DOMAIN-CONTAINING PROTEIN"/>
    <property type="match status" value="1"/>
</dbReference>
<protein>
    <submittedName>
        <fullName evidence="2">DUF2235 domain-containing protein</fullName>
    </submittedName>
</protein>
<dbReference type="InterPro" id="IPR018712">
    <property type="entry name" value="Tle1-like_cat"/>
</dbReference>
<name>A0ABS3ILD0_9GAMM</name>
<reference evidence="2 3" key="1">
    <citation type="submission" date="2021-03" db="EMBL/GenBank/DDBJ databases">
        <title>Draft genome and methylome analysis of Thiotrix fructosivoruns ATCC 49748.</title>
        <authorList>
            <person name="Fomenkov A."/>
            <person name="Grabovich M.Y."/>
            <person name="Roberts R.J."/>
        </authorList>
    </citation>
    <scope>NUCLEOTIDE SEQUENCE [LARGE SCALE GENOMIC DNA]</scope>
    <source>
        <strain evidence="2 3">ATCC 49748</strain>
    </source>
</reference>
<evidence type="ECO:0000259" key="1">
    <source>
        <dbReference type="Pfam" id="PF09994"/>
    </source>
</evidence>
<gene>
    <name evidence="2" type="ORF">J1836_12935</name>
</gene>
<feature type="domain" description="T6SS Phospholipase effector Tle1-like catalytic" evidence="1">
    <location>
        <begin position="6"/>
        <end position="47"/>
    </location>
</feature>
<sequence>MELSNKAQQAGVDVQERWFVGHHGAVGGGKHENRGLADITLTWMLEEAMSTGVGVDVEKILTH</sequence>
<dbReference type="Pfam" id="PF09994">
    <property type="entry name" value="T6SS_Tle1-like_cat"/>
    <property type="match status" value="1"/>
</dbReference>
<dbReference type="Proteomes" id="UP000664466">
    <property type="component" value="Unassembled WGS sequence"/>
</dbReference>
<dbReference type="EMBL" id="JAFMPM010000007">
    <property type="protein sequence ID" value="MBO0613811.1"/>
    <property type="molecule type" value="Genomic_DNA"/>
</dbReference>
<accession>A0ABS3ILD0</accession>
<dbReference type="PANTHER" id="PTHR33840">
    <property type="match status" value="1"/>
</dbReference>
<evidence type="ECO:0000313" key="3">
    <source>
        <dbReference type="Proteomes" id="UP000664466"/>
    </source>
</evidence>
<organism evidence="2 3">
    <name type="scientific">Thiothrix fructosivorans</name>
    <dbReference type="NCBI Taxonomy" id="111770"/>
    <lineage>
        <taxon>Bacteria</taxon>
        <taxon>Pseudomonadati</taxon>
        <taxon>Pseudomonadota</taxon>
        <taxon>Gammaproteobacteria</taxon>
        <taxon>Thiotrichales</taxon>
        <taxon>Thiotrichaceae</taxon>
        <taxon>Thiothrix</taxon>
    </lineage>
</organism>
<comment type="caution">
    <text evidence="2">The sequence shown here is derived from an EMBL/GenBank/DDBJ whole genome shotgun (WGS) entry which is preliminary data.</text>
</comment>